<evidence type="ECO:0000313" key="3">
    <source>
        <dbReference type="Proteomes" id="UP000813444"/>
    </source>
</evidence>
<sequence length="627" mass="69173">MGHLEERSPRATTVAPSRIIKQWMAPHRQRHESSRTVSASRLTIVAAGLAAAACLYAAVVMSPYLSFPAAVAVLSLARSGLVAAQAVDTNWHPSSRHSINNLTEALEGNGVWGFIYNSSETRDESYGVYNWCNMPHVRTKEYVRPQAEYKLQYVEVIQRHHKRTVYQSNSFPVESYTWNCDEQGLYNYGEPVAGNRSARAYRQGIVSPMNPFVPSGFRGSCQFPQITAGGLDDSWQHGADLYAVYHDLLGFLPGREEDYRSKVKYRVTNNLITSQVAGMLINGMWDTADPFPLMSEQAGVDYLEPQYSCPRSGDLYNSIRSASNAAWRERTERSTQLYTVLDNLSGVPSNDAGWHNTVDHYYDNLSARQCHSRPLPCKLVDGANSTDCFNQALAEAVYRLGNWEYSQIYRDHPSSLPASVASFGVWIANLAQHLREVMAGESETLYFHNIAHDGSMSRLLSILQLDEMVWPGMGSEVIFELYKKDEAGHGAPQPTSTVIAPGCSRNNCLRQMIRQSESASSFCPDLTATAWSSALPTWAANCNTAQMSSACSCIVSPTATTSTASAPSQTTAPSEDRYYVRVLWNGQPLRSANPSLGLIDMLPVETLLGYFDGLVGQGASLVRGLCG</sequence>
<accession>A0A8K0WS80</accession>
<dbReference type="InterPro" id="IPR050645">
    <property type="entry name" value="Histidine_acid_phosphatase"/>
</dbReference>
<dbReference type="PANTHER" id="PTHR11567">
    <property type="entry name" value="ACID PHOSPHATASE-RELATED"/>
    <property type="match status" value="1"/>
</dbReference>
<dbReference type="EMBL" id="JAGPNK010000006">
    <property type="protein sequence ID" value="KAH7320301.1"/>
    <property type="molecule type" value="Genomic_DNA"/>
</dbReference>
<keyword evidence="1" id="KW-1133">Transmembrane helix</keyword>
<dbReference type="PANTHER" id="PTHR11567:SF195">
    <property type="entry name" value="ACID PHOSPHATASE, PUTATIVE (AFU_ORTHOLOGUE AFUA_3G14570)-RELATED"/>
    <property type="match status" value="1"/>
</dbReference>
<dbReference type="OrthoDB" id="10262962at2759"/>
<organism evidence="2 3">
    <name type="scientific">Stachybotrys elegans</name>
    <dbReference type="NCBI Taxonomy" id="80388"/>
    <lineage>
        <taxon>Eukaryota</taxon>
        <taxon>Fungi</taxon>
        <taxon>Dikarya</taxon>
        <taxon>Ascomycota</taxon>
        <taxon>Pezizomycotina</taxon>
        <taxon>Sordariomycetes</taxon>
        <taxon>Hypocreomycetidae</taxon>
        <taxon>Hypocreales</taxon>
        <taxon>Stachybotryaceae</taxon>
        <taxon>Stachybotrys</taxon>
    </lineage>
</organism>
<comment type="caution">
    <text evidence="2">The sequence shown here is derived from an EMBL/GenBank/DDBJ whole genome shotgun (WGS) entry which is preliminary data.</text>
</comment>
<reference evidence="2" key="1">
    <citation type="journal article" date="2021" name="Nat. Commun.">
        <title>Genetic determinants of endophytism in the Arabidopsis root mycobiome.</title>
        <authorList>
            <person name="Mesny F."/>
            <person name="Miyauchi S."/>
            <person name="Thiergart T."/>
            <person name="Pickel B."/>
            <person name="Atanasova L."/>
            <person name="Karlsson M."/>
            <person name="Huettel B."/>
            <person name="Barry K.W."/>
            <person name="Haridas S."/>
            <person name="Chen C."/>
            <person name="Bauer D."/>
            <person name="Andreopoulos W."/>
            <person name="Pangilinan J."/>
            <person name="LaButti K."/>
            <person name="Riley R."/>
            <person name="Lipzen A."/>
            <person name="Clum A."/>
            <person name="Drula E."/>
            <person name="Henrissat B."/>
            <person name="Kohler A."/>
            <person name="Grigoriev I.V."/>
            <person name="Martin F.M."/>
            <person name="Hacquard S."/>
        </authorList>
    </citation>
    <scope>NUCLEOTIDE SEQUENCE</scope>
    <source>
        <strain evidence="2">MPI-CAGE-CH-0235</strain>
    </source>
</reference>
<evidence type="ECO:0000256" key="1">
    <source>
        <dbReference type="SAM" id="Phobius"/>
    </source>
</evidence>
<dbReference type="Gene3D" id="3.40.50.1240">
    <property type="entry name" value="Phosphoglycerate mutase-like"/>
    <property type="match status" value="1"/>
</dbReference>
<dbReference type="AlphaFoldDB" id="A0A8K0WS80"/>
<evidence type="ECO:0000313" key="2">
    <source>
        <dbReference type="EMBL" id="KAH7320301.1"/>
    </source>
</evidence>
<dbReference type="GO" id="GO:0016791">
    <property type="term" value="F:phosphatase activity"/>
    <property type="evidence" value="ECO:0007669"/>
    <property type="project" value="TreeGrafter"/>
</dbReference>
<proteinExistence type="predicted"/>
<feature type="transmembrane region" description="Helical" evidence="1">
    <location>
        <begin position="38"/>
        <end position="59"/>
    </location>
</feature>
<keyword evidence="3" id="KW-1185">Reference proteome</keyword>
<keyword evidence="1" id="KW-0472">Membrane</keyword>
<dbReference type="Proteomes" id="UP000813444">
    <property type="component" value="Unassembled WGS sequence"/>
</dbReference>
<gene>
    <name evidence="2" type="ORF">B0I35DRAFT_431154</name>
</gene>
<name>A0A8K0WS80_9HYPO</name>
<dbReference type="InterPro" id="IPR029033">
    <property type="entry name" value="His_PPase_superfam"/>
</dbReference>
<keyword evidence="1" id="KW-0812">Transmembrane</keyword>
<protein>
    <submittedName>
        <fullName evidence="2">Histidine phosphatase superfamily</fullName>
    </submittedName>
</protein>
<dbReference type="SUPFAM" id="SSF53254">
    <property type="entry name" value="Phosphoglycerate mutase-like"/>
    <property type="match status" value="1"/>
</dbReference>